<reference evidence="1 2" key="1">
    <citation type="journal article" date="2015" name="Parasitol. Res.">
        <title>Viruses in close associations with free-living amoebae.</title>
        <authorList>
            <person name="Scheid P."/>
        </authorList>
    </citation>
    <scope>NUCLEOTIDE SEQUENCE [LARGE SCALE GENOMIC DNA]</scope>
    <source>
        <strain evidence="1">KlaHel</strain>
    </source>
</reference>
<accession>A0A0B5JCC3</accession>
<dbReference type="RefSeq" id="YP_009119487.1">
    <property type="nucleotide sequence ID" value="NC_026440.1"/>
</dbReference>
<proteinExistence type="predicted"/>
<name>A0A0B5JCC3_9VIRU</name>
<evidence type="ECO:0000313" key="1">
    <source>
        <dbReference type="EMBL" id="AJF97252.1"/>
    </source>
</evidence>
<dbReference type="EMBL" id="KP136319">
    <property type="protein sequence ID" value="AJF97252.1"/>
    <property type="molecule type" value="Genomic_DNA"/>
</dbReference>
<organism evidence="1 2">
    <name type="scientific">Pandoravirus inopinatum</name>
    <dbReference type="NCBI Taxonomy" id="1605721"/>
    <lineage>
        <taxon>Viruses</taxon>
        <taxon>Pandoravirus</taxon>
    </lineage>
</organism>
<protein>
    <submittedName>
        <fullName evidence="1">Uncharacterized protein</fullName>
    </submittedName>
</protein>
<evidence type="ECO:0000313" key="2">
    <source>
        <dbReference type="Proteomes" id="UP000202511"/>
    </source>
</evidence>
<dbReference type="GeneID" id="23462169"/>
<sequence length="284" mass="30311">MADTDITDAMVGEPRTPTTLADLPNEVRDGILRLLTKPRHLAAARCASHLFDGGDMEALTVRWATRHLFVLVKSRAPLALVAAAVNANVHVVEFDTLFDAAVGGRIDVVRLVHAALEVPLPLLPKISKAAFSFCCFVGGSPLTCAFCFSHSFFFGGTGTHTHTHTHTHTQRRAPTPVPRAPCDLLSIIRAALRRGHVGIARYLINRAIAGVRYDPRDDVSLVSAAASSGHAVSVAFAHDRLPPGAGSAPCACASDLGDRAWWATLPDAALWLKSMAALATRRPP</sequence>
<dbReference type="KEGG" id="vg:23462169"/>
<dbReference type="Proteomes" id="UP000202511">
    <property type="component" value="Segment"/>
</dbReference>